<evidence type="ECO:0000313" key="2">
    <source>
        <dbReference type="Proteomes" id="UP000037848"/>
    </source>
</evidence>
<proteinExistence type="predicted"/>
<gene>
    <name evidence="1" type="ORF">ADS77_14345</name>
</gene>
<comment type="caution">
    <text evidence="1">The sequence shown here is derived from an EMBL/GenBank/DDBJ whole genome shotgun (WGS) entry which is preliminary data.</text>
</comment>
<dbReference type="Proteomes" id="UP000037848">
    <property type="component" value="Unassembled WGS sequence"/>
</dbReference>
<dbReference type="RefSeq" id="WP_054455034.1">
    <property type="nucleotide sequence ID" value="NZ_LHPH01000017.1"/>
</dbReference>
<sequence length="206" mass="22462">MNTQIKFINQSMNKSLPHVFIFAESGMHDFNPITDGIAWRVLKNVGQGSIASLIYEPDFTIRAGWNNGADTTRMLLAEVGKQYQIIEDNTGVILEKSGNAATKDIIELVNNIQVDSGVSAQLCNGGKAIIGKKIVGYQQSAIFKPSNKLYWGLASEISEGKGLASKSVVLNSNRFFELDLSGVAEVLVSLNGNAKDGYHFQVEQYS</sequence>
<protein>
    <submittedName>
        <fullName evidence="1">Uncharacterized protein</fullName>
    </submittedName>
</protein>
<name>A0A0N1ELT3_9GAMM</name>
<evidence type="ECO:0000313" key="1">
    <source>
        <dbReference type="EMBL" id="KPH61537.1"/>
    </source>
</evidence>
<keyword evidence="2" id="KW-1185">Reference proteome</keyword>
<accession>A0A0N1ELT3</accession>
<reference evidence="1 2" key="1">
    <citation type="submission" date="2015-08" db="EMBL/GenBank/DDBJ databases">
        <title>Draft Genome Sequence of Pseudoalteromonas porphyrae UCD-SED14.</title>
        <authorList>
            <person name="Coil D.A."/>
            <person name="Jospin G."/>
            <person name="Lee R.D."/>
            <person name="Eisen J.A."/>
        </authorList>
    </citation>
    <scope>NUCLEOTIDE SEQUENCE [LARGE SCALE GENOMIC DNA]</scope>
    <source>
        <strain evidence="1 2">UCD-SED14</strain>
    </source>
</reference>
<dbReference type="STRING" id="187330.AMS58_14375"/>
<dbReference type="PATRIC" id="fig|187330.3.peg.1294"/>
<dbReference type="OrthoDB" id="8891769at2"/>
<dbReference type="EMBL" id="LHPH01000017">
    <property type="protein sequence ID" value="KPH61537.1"/>
    <property type="molecule type" value="Genomic_DNA"/>
</dbReference>
<organism evidence="1 2">
    <name type="scientific">Pseudoalteromonas porphyrae</name>
    <dbReference type="NCBI Taxonomy" id="187330"/>
    <lineage>
        <taxon>Bacteria</taxon>
        <taxon>Pseudomonadati</taxon>
        <taxon>Pseudomonadota</taxon>
        <taxon>Gammaproteobacteria</taxon>
        <taxon>Alteromonadales</taxon>
        <taxon>Pseudoalteromonadaceae</taxon>
        <taxon>Pseudoalteromonas</taxon>
    </lineage>
</organism>
<dbReference type="AlphaFoldDB" id="A0A0N1ELT3"/>